<dbReference type="PIRSF" id="PIRSF028729">
    <property type="entry name" value="E3_ubiquit_lig_SCF_Skp"/>
    <property type="match status" value="1"/>
</dbReference>
<dbReference type="Gene3D" id="3.30.710.10">
    <property type="entry name" value="Potassium Channel Kv1.1, Chain A"/>
    <property type="match status" value="1"/>
</dbReference>
<evidence type="ECO:0000313" key="3">
    <source>
        <dbReference type="EMBL" id="PIA36084.1"/>
    </source>
</evidence>
<proteinExistence type="predicted"/>
<dbReference type="GO" id="GO:0006511">
    <property type="term" value="P:ubiquitin-dependent protein catabolic process"/>
    <property type="evidence" value="ECO:0007669"/>
    <property type="project" value="InterPro"/>
</dbReference>
<protein>
    <recommendedName>
        <fullName evidence="2">SKP1 component dimerisation domain-containing protein</fullName>
    </recommendedName>
</protein>
<comment type="pathway">
    <text evidence="1">Protein modification; protein ubiquitination.</text>
</comment>
<reference evidence="3 4" key="1">
    <citation type="submission" date="2017-09" db="EMBL/GenBank/DDBJ databases">
        <title>WGS assembly of Aquilegia coerulea Goldsmith.</title>
        <authorList>
            <person name="Hodges S."/>
            <person name="Kramer E."/>
            <person name="Nordborg M."/>
            <person name="Tomkins J."/>
            <person name="Borevitz J."/>
            <person name="Derieg N."/>
            <person name="Yan J."/>
            <person name="Mihaltcheva S."/>
            <person name="Hayes R.D."/>
            <person name="Rokhsar D."/>
        </authorList>
    </citation>
    <scope>NUCLEOTIDE SEQUENCE [LARGE SCALE GENOMIC DNA]</scope>
    <source>
        <strain evidence="4">cv. Goldsmith</strain>
    </source>
</reference>
<evidence type="ECO:0000259" key="2">
    <source>
        <dbReference type="Pfam" id="PF01466"/>
    </source>
</evidence>
<dbReference type="STRING" id="218851.A0A2G5CXT5"/>
<keyword evidence="4" id="KW-1185">Reference proteome</keyword>
<dbReference type="Proteomes" id="UP000230069">
    <property type="component" value="Unassembled WGS sequence"/>
</dbReference>
<gene>
    <name evidence="3" type="ORF">AQUCO_03400172v1</name>
</gene>
<sequence>MSKYNKHANGIPPPNVKKEIFAKALEYSIKHSTCSDEDEIKKWDAEFIKVDEATLFDLSLVAYYLRIKNLHDLIIDAMTDVAKGKLQEEISRIFGSCEEELTPEEEFEQHKANPWGLY</sequence>
<dbReference type="InterPro" id="IPR036296">
    <property type="entry name" value="SKP1-like_dim_sf"/>
</dbReference>
<organism evidence="3 4">
    <name type="scientific">Aquilegia coerulea</name>
    <name type="common">Rocky mountain columbine</name>
    <dbReference type="NCBI Taxonomy" id="218851"/>
    <lineage>
        <taxon>Eukaryota</taxon>
        <taxon>Viridiplantae</taxon>
        <taxon>Streptophyta</taxon>
        <taxon>Embryophyta</taxon>
        <taxon>Tracheophyta</taxon>
        <taxon>Spermatophyta</taxon>
        <taxon>Magnoliopsida</taxon>
        <taxon>Ranunculales</taxon>
        <taxon>Ranunculaceae</taxon>
        <taxon>Thalictroideae</taxon>
        <taxon>Aquilegia</taxon>
    </lineage>
</organism>
<dbReference type="Pfam" id="PF01466">
    <property type="entry name" value="Skp1"/>
    <property type="match status" value="1"/>
</dbReference>
<dbReference type="InterPro" id="IPR011333">
    <property type="entry name" value="SKP1/BTB/POZ_sf"/>
</dbReference>
<evidence type="ECO:0000313" key="4">
    <source>
        <dbReference type="Proteomes" id="UP000230069"/>
    </source>
</evidence>
<dbReference type="InParanoid" id="A0A2G5CXT5"/>
<name>A0A2G5CXT5_AQUCA</name>
<dbReference type="PANTHER" id="PTHR11165">
    <property type="entry name" value="SKP1"/>
    <property type="match status" value="1"/>
</dbReference>
<dbReference type="SUPFAM" id="SSF81382">
    <property type="entry name" value="Skp1 dimerisation domain-like"/>
    <property type="match status" value="1"/>
</dbReference>
<accession>A0A2G5CXT5</accession>
<dbReference type="OrthoDB" id="2342932at2759"/>
<dbReference type="EMBL" id="KZ305051">
    <property type="protein sequence ID" value="PIA36084.1"/>
    <property type="molecule type" value="Genomic_DNA"/>
</dbReference>
<dbReference type="InterPro" id="IPR016897">
    <property type="entry name" value="SKP1"/>
</dbReference>
<feature type="domain" description="SKP1 component dimerisation" evidence="2">
    <location>
        <begin position="68"/>
        <end position="115"/>
    </location>
</feature>
<dbReference type="InterPro" id="IPR016072">
    <property type="entry name" value="Skp1_comp_dimer"/>
</dbReference>
<dbReference type="AlphaFoldDB" id="A0A2G5CXT5"/>
<evidence type="ECO:0000256" key="1">
    <source>
        <dbReference type="ARBA" id="ARBA00004906"/>
    </source>
</evidence>